<reference evidence="2" key="1">
    <citation type="submission" date="2020-12" db="EMBL/GenBank/DDBJ databases">
        <title>Marinomonas arctica sp. nov., a psychrotolerant bacterium isolated from the Arctic.</title>
        <authorList>
            <person name="Zhang Y."/>
        </authorList>
    </citation>
    <scope>NUCLEOTIDE SEQUENCE</scope>
    <source>
        <strain evidence="2">C1424</strain>
    </source>
</reference>
<organism evidence="2 3">
    <name type="scientific">Marinomonas transparens</name>
    <dbReference type="NCBI Taxonomy" id="2795388"/>
    <lineage>
        <taxon>Bacteria</taxon>
        <taxon>Pseudomonadati</taxon>
        <taxon>Pseudomonadota</taxon>
        <taxon>Gammaproteobacteria</taxon>
        <taxon>Oceanospirillales</taxon>
        <taxon>Oceanospirillaceae</taxon>
        <taxon>Marinomonas</taxon>
    </lineage>
</organism>
<proteinExistence type="predicted"/>
<protein>
    <submittedName>
        <fullName evidence="2">Lrp/AsnC ligand binding domain-containing protein</fullName>
    </submittedName>
</protein>
<evidence type="ECO:0000313" key="2">
    <source>
        <dbReference type="EMBL" id="MBJ7539199.1"/>
    </source>
</evidence>
<dbReference type="AlphaFoldDB" id="A0A934MXD6"/>
<comment type="caution">
    <text evidence="2">The sequence shown here is derived from an EMBL/GenBank/DDBJ whole genome shotgun (WGS) entry which is preliminary data.</text>
</comment>
<dbReference type="InterPro" id="IPR019887">
    <property type="entry name" value="Tscrpt_reg_AsnC/Lrp_C"/>
</dbReference>
<evidence type="ECO:0000313" key="3">
    <source>
        <dbReference type="Proteomes" id="UP000628710"/>
    </source>
</evidence>
<evidence type="ECO:0000259" key="1">
    <source>
        <dbReference type="Pfam" id="PF01037"/>
    </source>
</evidence>
<dbReference type="EMBL" id="JAEMNX010000021">
    <property type="protein sequence ID" value="MBJ7539199.1"/>
    <property type="molecule type" value="Genomic_DNA"/>
</dbReference>
<feature type="domain" description="Transcription regulator AsnC/Lrp ligand binding" evidence="1">
    <location>
        <begin position="6"/>
        <end position="76"/>
    </location>
</feature>
<dbReference type="Gene3D" id="3.30.70.920">
    <property type="match status" value="1"/>
</dbReference>
<dbReference type="SUPFAM" id="SSF54909">
    <property type="entry name" value="Dimeric alpha+beta barrel"/>
    <property type="match status" value="1"/>
</dbReference>
<sequence length="104" mass="11383">MVTGIILLNVERTKTNHVAQSLASLEGVSEVFSVGGKVDLVVICRVTCNEDLADLIHIDIANDTRITHTETLIAFQAFSQFDLISLFKTADLEKRALGGKPKEQ</sequence>
<dbReference type="RefSeq" id="WP_199469599.1">
    <property type="nucleotide sequence ID" value="NZ_JAEMNX010000021.1"/>
</dbReference>
<accession>A0A934MXD6</accession>
<name>A0A934MXD6_9GAMM</name>
<keyword evidence="3" id="KW-1185">Reference proteome</keyword>
<dbReference type="Pfam" id="PF01037">
    <property type="entry name" value="AsnC_trans_reg"/>
    <property type="match status" value="1"/>
</dbReference>
<dbReference type="Proteomes" id="UP000628710">
    <property type="component" value="Unassembled WGS sequence"/>
</dbReference>
<gene>
    <name evidence="2" type="ORF">I8J31_16090</name>
</gene>
<dbReference type="InterPro" id="IPR011008">
    <property type="entry name" value="Dimeric_a/b-barrel"/>
</dbReference>